<accession>A0A543PD07</accession>
<dbReference type="AlphaFoldDB" id="A0A543PD07"/>
<evidence type="ECO:0000313" key="3">
    <source>
        <dbReference type="Proteomes" id="UP000319865"/>
    </source>
</evidence>
<dbReference type="Proteomes" id="UP000319865">
    <property type="component" value="Unassembled WGS sequence"/>
</dbReference>
<feature type="transmembrane region" description="Helical" evidence="1">
    <location>
        <begin position="12"/>
        <end position="34"/>
    </location>
</feature>
<name>A0A543PD07_9ACTN</name>
<feature type="transmembrane region" description="Helical" evidence="1">
    <location>
        <begin position="86"/>
        <end position="107"/>
    </location>
</feature>
<keyword evidence="1" id="KW-0812">Transmembrane</keyword>
<keyword evidence="1" id="KW-1133">Transmembrane helix</keyword>
<feature type="transmembrane region" description="Helical" evidence="1">
    <location>
        <begin position="127"/>
        <end position="146"/>
    </location>
</feature>
<keyword evidence="1" id="KW-0472">Membrane</keyword>
<dbReference type="OrthoDB" id="8082651at2"/>
<reference evidence="2 3" key="1">
    <citation type="submission" date="2019-06" db="EMBL/GenBank/DDBJ databases">
        <title>Sequencing the genomes of 1000 actinobacteria strains.</title>
        <authorList>
            <person name="Klenk H.-P."/>
        </authorList>
    </citation>
    <scope>NUCLEOTIDE SEQUENCE [LARGE SCALE GENOMIC DNA]</scope>
    <source>
        <strain evidence="2 3">DSM 46837</strain>
    </source>
</reference>
<sequence length="180" mass="19545">MPPRLRRAVLTTHVVTSVGWLGAVLAYLVLDVTAVVGRDLDRVRSAYVAMELTVLYAIVPLALASVIVGIVNALGSPWGLFRHYWVLVKLLLTLVATAVLVLETQTIRALAEAAASGADPRELPGTLPHSVGGLVVLLLVTVLSIYKPRGLTRYGWCKQQEQRRNRGEQSTALMARQPDS</sequence>
<evidence type="ECO:0000313" key="2">
    <source>
        <dbReference type="EMBL" id="TQN41964.1"/>
    </source>
</evidence>
<comment type="caution">
    <text evidence="2">The sequence shown here is derived from an EMBL/GenBank/DDBJ whole genome shotgun (WGS) entry which is preliminary data.</text>
</comment>
<evidence type="ECO:0000256" key="1">
    <source>
        <dbReference type="SAM" id="Phobius"/>
    </source>
</evidence>
<dbReference type="EMBL" id="VFQE01000001">
    <property type="protein sequence ID" value="TQN41964.1"/>
    <property type="molecule type" value="Genomic_DNA"/>
</dbReference>
<keyword evidence="3" id="KW-1185">Reference proteome</keyword>
<feature type="transmembrane region" description="Helical" evidence="1">
    <location>
        <begin position="54"/>
        <end position="74"/>
    </location>
</feature>
<gene>
    <name evidence="2" type="ORF">FHU33_1353</name>
</gene>
<evidence type="ECO:0008006" key="4">
    <source>
        <dbReference type="Google" id="ProtNLM"/>
    </source>
</evidence>
<protein>
    <recommendedName>
        <fullName evidence="4">DUF2269 domain-containing protein</fullName>
    </recommendedName>
</protein>
<proteinExistence type="predicted"/>
<organism evidence="2 3">
    <name type="scientific">Blastococcus colisei</name>
    <dbReference type="NCBI Taxonomy" id="1564162"/>
    <lineage>
        <taxon>Bacteria</taxon>
        <taxon>Bacillati</taxon>
        <taxon>Actinomycetota</taxon>
        <taxon>Actinomycetes</taxon>
        <taxon>Geodermatophilales</taxon>
        <taxon>Geodermatophilaceae</taxon>
        <taxon>Blastococcus</taxon>
    </lineage>
</organism>